<evidence type="ECO:0008006" key="5">
    <source>
        <dbReference type="Google" id="ProtNLM"/>
    </source>
</evidence>
<keyword evidence="4" id="KW-1185">Reference proteome</keyword>
<feature type="compositionally biased region" description="Pro residues" evidence="2">
    <location>
        <begin position="31"/>
        <end position="40"/>
    </location>
</feature>
<dbReference type="PANTHER" id="PTHR34484">
    <property type="entry name" value="OS02G0832600 PROTEIN"/>
    <property type="match status" value="1"/>
</dbReference>
<evidence type="ECO:0000256" key="2">
    <source>
        <dbReference type="SAM" id="MobiDB-lite"/>
    </source>
</evidence>
<dbReference type="Proteomes" id="UP000626092">
    <property type="component" value="Unassembled WGS sequence"/>
</dbReference>
<sequence length="767" mass="85882">MNDQSQMMNNPPIPPPQVMNNPHHPQLMMNQPPPLTQPPQPNPQIMAQSQQFMINQSQQQQRSYNNRMWPPHQTSMDMMKFPNPNPNLMMKLQQQQGGFVGSKPRNWKGGKKGNSNDKRRKEKPVIIAGGSGSGSGLVGGGGGGGGYKPPTLNELQHQNRIRARKFYPNKKKYSGGGTNNNRFAPYAPRNTTSFIIRAKKSGGIASLVSPCPVTPAVLPTPIFSPSREVLGDMAKEEWGVDGYGSMKGLIRLRNEADGHEDDEEEEVGSSESDVEEHVEVERRLDHDLSRFEMIYPNYGVDYNNVLENRVDDQDSHIAQLEDENLILKERLFLMEREFDDLRRRLQYLERQKQGVDGVSEFVENVSDNESEGNNDEVVEENNEEGGEVDAKEEEHNTGGQENNGCVRDVCMEESANAKQEVIDVNMSKDGGVGIHGNKSVGMEEFVVADKEVIGENQFKGEGVGIHGYDSVCMEEVADAQGEVPAEEQPKDDGAGNGSSEKSIGDGDGFNRPVLLLFALCHRLLVIKYLAAGLAIGCKYLVPIFNICSSLDYKSSFLKQSKSGGCSRRLERYRCSISPCKLEVSNLEICFCYGIKRSQVANHVTTLPFNLYPKKSSGSTLVRKGPRNMATVGFSKNHVSRWFLVERMNQILCLDLVLVEEGYTTVNGILIIPYSLESEVGDSLCWIPFYVPGRHQMRLWSKAQTLFNIILLDLWPSFIESMAFTSLESCYMQIAVLPCIPRWPVPWVQDDVCCLNSYFNVKLKFVVW</sequence>
<evidence type="ECO:0000313" key="4">
    <source>
        <dbReference type="Proteomes" id="UP000626092"/>
    </source>
</evidence>
<reference evidence="3" key="1">
    <citation type="submission" date="2019-11" db="EMBL/GenBank/DDBJ databases">
        <authorList>
            <person name="Liu Y."/>
            <person name="Hou J."/>
            <person name="Li T.-Q."/>
            <person name="Guan C.-H."/>
            <person name="Wu X."/>
            <person name="Wu H.-Z."/>
            <person name="Ling F."/>
            <person name="Zhang R."/>
            <person name="Shi X.-G."/>
            <person name="Ren J.-P."/>
            <person name="Chen E.-F."/>
            <person name="Sun J.-M."/>
        </authorList>
    </citation>
    <scope>NUCLEOTIDE SEQUENCE</scope>
    <source>
        <strain evidence="3">Adult_tree_wgs_1</strain>
        <tissue evidence="3">Leaves</tissue>
    </source>
</reference>
<proteinExistence type="predicted"/>
<dbReference type="OrthoDB" id="1935617at2759"/>
<gene>
    <name evidence="3" type="ORF">RHSIM_Rhsim13G0227400</name>
</gene>
<dbReference type="EMBL" id="WJXA01000013">
    <property type="protein sequence ID" value="KAF7120521.1"/>
    <property type="molecule type" value="Genomic_DNA"/>
</dbReference>
<feature type="compositionally biased region" description="Acidic residues" evidence="2">
    <location>
        <begin position="366"/>
        <end position="387"/>
    </location>
</feature>
<feature type="region of interest" description="Disordered" evidence="2">
    <location>
        <begin position="256"/>
        <end position="276"/>
    </location>
</feature>
<name>A0A834L6I5_RHOSS</name>
<feature type="compositionally biased region" description="Low complexity" evidence="2">
    <location>
        <begin position="1"/>
        <end position="10"/>
    </location>
</feature>
<comment type="caution">
    <text evidence="3">The sequence shown here is derived from an EMBL/GenBank/DDBJ whole genome shotgun (WGS) entry which is preliminary data.</text>
</comment>
<feature type="region of interest" description="Disordered" evidence="2">
    <location>
        <begin position="480"/>
        <end position="504"/>
    </location>
</feature>
<protein>
    <recommendedName>
        <fullName evidence="5">PRLI-interacting factor A</fullName>
    </recommendedName>
</protein>
<feature type="compositionally biased region" description="Acidic residues" evidence="2">
    <location>
        <begin position="258"/>
        <end position="274"/>
    </location>
</feature>
<feature type="compositionally biased region" description="Low complexity" evidence="2">
    <location>
        <begin position="18"/>
        <end position="30"/>
    </location>
</feature>
<evidence type="ECO:0000313" key="3">
    <source>
        <dbReference type="EMBL" id="KAF7120521.1"/>
    </source>
</evidence>
<feature type="coiled-coil region" evidence="1">
    <location>
        <begin position="303"/>
        <end position="351"/>
    </location>
</feature>
<organism evidence="3 4">
    <name type="scientific">Rhododendron simsii</name>
    <name type="common">Sims's rhododendron</name>
    <dbReference type="NCBI Taxonomy" id="118357"/>
    <lineage>
        <taxon>Eukaryota</taxon>
        <taxon>Viridiplantae</taxon>
        <taxon>Streptophyta</taxon>
        <taxon>Embryophyta</taxon>
        <taxon>Tracheophyta</taxon>
        <taxon>Spermatophyta</taxon>
        <taxon>Magnoliopsida</taxon>
        <taxon>eudicotyledons</taxon>
        <taxon>Gunneridae</taxon>
        <taxon>Pentapetalae</taxon>
        <taxon>asterids</taxon>
        <taxon>Ericales</taxon>
        <taxon>Ericaceae</taxon>
        <taxon>Ericoideae</taxon>
        <taxon>Rhodoreae</taxon>
        <taxon>Rhododendron</taxon>
    </lineage>
</organism>
<dbReference type="AlphaFoldDB" id="A0A834L6I5"/>
<evidence type="ECO:0000256" key="1">
    <source>
        <dbReference type="SAM" id="Coils"/>
    </source>
</evidence>
<feature type="region of interest" description="Disordered" evidence="2">
    <location>
        <begin position="98"/>
        <end position="137"/>
    </location>
</feature>
<dbReference type="PANTHER" id="PTHR34484:SF2">
    <property type="entry name" value="OS02G0832600 PROTEIN"/>
    <property type="match status" value="1"/>
</dbReference>
<accession>A0A834L6I5</accession>
<keyword evidence="1" id="KW-0175">Coiled coil</keyword>
<feature type="region of interest" description="Disordered" evidence="2">
    <location>
        <begin position="364"/>
        <end position="404"/>
    </location>
</feature>
<feature type="region of interest" description="Disordered" evidence="2">
    <location>
        <begin position="1"/>
        <end position="40"/>
    </location>
</feature>